<dbReference type="GeneID" id="92355633"/>
<name>A0AAT9GUV5_9CREN</name>
<protein>
    <submittedName>
        <fullName evidence="1">Uncharacterized protein</fullName>
    </submittedName>
</protein>
<dbReference type="EMBL" id="AP031322">
    <property type="protein sequence ID" value="BFH74737.1"/>
    <property type="molecule type" value="Genomic_DNA"/>
</dbReference>
<sequence>MEIIKGHYKIIIDNDFLVVRKRESYTNISYKIPISDTVRIFGRSLEELLQLNDSDFDQVIGKIIYDLEVYEVEILVGNLKIEAFPKEDKFRIINLSTSKSTELTLRDEIKARDKNTYLALAIMWIIDHVKVSFQELF</sequence>
<proteinExistence type="predicted"/>
<dbReference type="RefSeq" id="WP_369610215.1">
    <property type="nucleotide sequence ID" value="NZ_AP031322.1"/>
</dbReference>
<organism evidence="1">
    <name type="scientific">Sulfurisphaera javensis</name>
    <dbReference type="NCBI Taxonomy" id="2049879"/>
    <lineage>
        <taxon>Archaea</taxon>
        <taxon>Thermoproteota</taxon>
        <taxon>Thermoprotei</taxon>
        <taxon>Sulfolobales</taxon>
        <taxon>Sulfolobaceae</taxon>
        <taxon>Sulfurisphaera</taxon>
    </lineage>
</organism>
<dbReference type="KEGG" id="sjv:SJAV_26810"/>
<dbReference type="AlphaFoldDB" id="A0AAT9GUV5"/>
<gene>
    <name evidence="1" type="ORF">SJAV_26810</name>
</gene>
<reference evidence="1" key="1">
    <citation type="submission" date="2024-03" db="EMBL/GenBank/DDBJ databases">
        <title>Complete genome sequence of Sulfurisphaera javensis strain KD-1.</title>
        <authorList>
            <person name="Sakai H."/>
            <person name="Nur N."/>
            <person name="Suwanto A."/>
            <person name="Kurosawa N."/>
        </authorList>
    </citation>
    <scope>NUCLEOTIDE SEQUENCE</scope>
    <source>
        <strain evidence="1">KD-1</strain>
    </source>
</reference>
<accession>A0AAT9GUV5</accession>
<evidence type="ECO:0000313" key="1">
    <source>
        <dbReference type="EMBL" id="BFH74737.1"/>
    </source>
</evidence>